<gene>
    <name evidence="12" type="ORF">F6B42_09700</name>
</gene>
<comment type="function">
    <text evidence="10">Part of the ABC transporter complex MalEFGK involved in maltose/maltodextrin import. Probably responsible for the translocation of the substrate across the membrane.</text>
</comment>
<keyword evidence="7 9" id="KW-1133">Transmembrane helix</keyword>
<evidence type="ECO:0000256" key="10">
    <source>
        <dbReference type="RuleBase" id="RU367050"/>
    </source>
</evidence>
<organism evidence="12 13">
    <name type="scientific">Microbacterium radiodurans</name>
    <dbReference type="NCBI Taxonomy" id="661398"/>
    <lineage>
        <taxon>Bacteria</taxon>
        <taxon>Bacillati</taxon>
        <taxon>Actinomycetota</taxon>
        <taxon>Actinomycetes</taxon>
        <taxon>Micrococcales</taxon>
        <taxon>Microbacteriaceae</taxon>
        <taxon>Microbacterium</taxon>
    </lineage>
</organism>
<evidence type="ECO:0000256" key="8">
    <source>
        <dbReference type="ARBA" id="ARBA00023136"/>
    </source>
</evidence>
<feature type="transmembrane region" description="Helical" evidence="9">
    <location>
        <begin position="313"/>
        <end position="342"/>
    </location>
</feature>
<keyword evidence="8 9" id="KW-0472">Membrane</keyword>
<proteinExistence type="inferred from homology"/>
<comment type="similarity">
    <text evidence="2 10">Belongs to the binding-protein-dependent transport system permease family. MalFG subfamily.</text>
</comment>
<reference evidence="13" key="1">
    <citation type="submission" date="2019-09" db="EMBL/GenBank/DDBJ databases">
        <title>Mumia zhuanghuii sp. nov. isolated from the intestinal contents of plateau pika (Ochotona curzoniae) in the Qinghai-Tibet plateau of China.</title>
        <authorList>
            <person name="Tian Z."/>
        </authorList>
    </citation>
    <scope>NUCLEOTIDE SEQUENCE [LARGE SCALE GENOMIC DNA]</scope>
    <source>
        <strain evidence="13">DSM 25564</strain>
    </source>
</reference>
<keyword evidence="5 10" id="KW-0762">Sugar transport</keyword>
<accession>A0A5J5IVA0</accession>
<evidence type="ECO:0000256" key="6">
    <source>
        <dbReference type="ARBA" id="ARBA00022692"/>
    </source>
</evidence>
<evidence type="ECO:0000256" key="5">
    <source>
        <dbReference type="ARBA" id="ARBA00022597"/>
    </source>
</evidence>
<dbReference type="Pfam" id="PF00528">
    <property type="entry name" value="BPD_transp_1"/>
    <property type="match status" value="1"/>
</dbReference>
<dbReference type="SUPFAM" id="SSF161098">
    <property type="entry name" value="MetI-like"/>
    <property type="match status" value="1"/>
</dbReference>
<protein>
    <recommendedName>
        <fullName evidence="10">Maltose/maltodextrin transport system permease protein</fullName>
    </recommendedName>
</protein>
<feature type="transmembrane region" description="Helical" evidence="9">
    <location>
        <begin position="262"/>
        <end position="282"/>
    </location>
</feature>
<dbReference type="GO" id="GO:0042956">
    <property type="term" value="P:maltodextrin transmembrane transport"/>
    <property type="evidence" value="ECO:0007669"/>
    <property type="project" value="TreeGrafter"/>
</dbReference>
<dbReference type="PANTHER" id="PTHR47314">
    <property type="entry name" value="MALTOSE/MALTODEXTRIN TRANSPORT SYSTEM PERMEASE PROTEIN MALF"/>
    <property type="match status" value="1"/>
</dbReference>
<feature type="domain" description="ABC transmembrane type-1" evidence="11">
    <location>
        <begin position="223"/>
        <end position="448"/>
    </location>
</feature>
<feature type="transmembrane region" description="Helical" evidence="9">
    <location>
        <begin position="429"/>
        <end position="449"/>
    </location>
</feature>
<feature type="transmembrane region" description="Helical" evidence="9">
    <location>
        <begin position="158"/>
        <end position="184"/>
    </location>
</feature>
<dbReference type="PANTHER" id="PTHR47314:SF1">
    <property type="entry name" value="MALTOSE_MALTODEXTRIN TRANSPORT SYSTEM PERMEASE PROTEIN MALF"/>
    <property type="match status" value="1"/>
</dbReference>
<keyword evidence="6 9" id="KW-0812">Transmembrane</keyword>
<name>A0A5J5IVA0_9MICO</name>
<dbReference type="OrthoDB" id="9805974at2"/>
<dbReference type="AlphaFoldDB" id="A0A5J5IVA0"/>
<keyword evidence="3 9" id="KW-0813">Transport</keyword>
<comment type="caution">
    <text evidence="12">The sequence shown here is derived from an EMBL/GenBank/DDBJ whole genome shotgun (WGS) entry which is preliminary data.</text>
</comment>
<dbReference type="Gene3D" id="1.10.3720.10">
    <property type="entry name" value="MetI-like"/>
    <property type="match status" value="1"/>
</dbReference>
<feature type="transmembrane region" description="Helical" evidence="9">
    <location>
        <begin position="37"/>
        <end position="58"/>
    </location>
</feature>
<dbReference type="PROSITE" id="PS50928">
    <property type="entry name" value="ABC_TM1"/>
    <property type="match status" value="1"/>
</dbReference>
<evidence type="ECO:0000256" key="3">
    <source>
        <dbReference type="ARBA" id="ARBA00022448"/>
    </source>
</evidence>
<sequence length="458" mass="49732">MTPHHRGASPTAPWAFGLASALVPGLGQVLNREWAKGVGLAGVALLAVALEASTGHYANLGGYTPRTHGGFFIRGIWGLVTLGTQPRAMTVAGLSAGDHSIVLMVNGIIAVLVLLLLLALSVWAVRDAVRTRRRFLETGERIGVGSWARDVRQKSFPYLVLAPTLVLLLFVTALPVIFGILIAFTDYSDDTLPPLQLVEWVGLANFGQLLGAGAWGATFFGVLGWTITWAVLATATTYVFGFAQAVLVSSRRVRFPRLWRSIFFLPWAVPAMISALVFRSMFNGQFGPISQFLVDTGVTPERVMWLTDPANPWLARIIALLVGLWLGFPYFMALVSGALTNISPSYFEAARIEGASAAQQVRYITLPIVLRATAPLIVLSFVANFNNFGVIYFLTQGGPANPDYRYAGSTDILITWLYKLTLDNGLYDIASVMSILIFVVVGSFSVWSLRRSKAFADA</sequence>
<evidence type="ECO:0000256" key="2">
    <source>
        <dbReference type="ARBA" id="ARBA00009047"/>
    </source>
</evidence>
<comment type="subcellular location">
    <subcellularLocation>
        <location evidence="1 9">Cell membrane</location>
        <topology evidence="1 9">Multi-pass membrane protein</topology>
    </subcellularLocation>
</comment>
<feature type="transmembrane region" description="Helical" evidence="9">
    <location>
        <begin position="101"/>
        <end position="125"/>
    </location>
</feature>
<evidence type="ECO:0000313" key="12">
    <source>
        <dbReference type="EMBL" id="KAA9087214.1"/>
    </source>
</evidence>
<feature type="transmembrane region" description="Helical" evidence="9">
    <location>
        <begin position="363"/>
        <end position="383"/>
    </location>
</feature>
<dbReference type="Proteomes" id="UP000327039">
    <property type="component" value="Unassembled WGS sequence"/>
</dbReference>
<dbReference type="GO" id="GO:0015423">
    <property type="term" value="F:ABC-type maltose transporter activity"/>
    <property type="evidence" value="ECO:0007669"/>
    <property type="project" value="TreeGrafter"/>
</dbReference>
<dbReference type="RefSeq" id="WP_150419411.1">
    <property type="nucleotide sequence ID" value="NZ_VYRZ01000002.1"/>
</dbReference>
<keyword evidence="13" id="KW-1185">Reference proteome</keyword>
<dbReference type="CDD" id="cd06261">
    <property type="entry name" value="TM_PBP2"/>
    <property type="match status" value="1"/>
</dbReference>
<evidence type="ECO:0000313" key="13">
    <source>
        <dbReference type="Proteomes" id="UP000327039"/>
    </source>
</evidence>
<evidence type="ECO:0000259" key="11">
    <source>
        <dbReference type="PROSITE" id="PS50928"/>
    </source>
</evidence>
<evidence type="ECO:0000256" key="9">
    <source>
        <dbReference type="RuleBase" id="RU363032"/>
    </source>
</evidence>
<dbReference type="EMBL" id="VYRZ01000002">
    <property type="protein sequence ID" value="KAA9087214.1"/>
    <property type="molecule type" value="Genomic_DNA"/>
</dbReference>
<dbReference type="GO" id="GO:1990060">
    <property type="term" value="C:maltose transport complex"/>
    <property type="evidence" value="ECO:0007669"/>
    <property type="project" value="TreeGrafter"/>
</dbReference>
<evidence type="ECO:0000256" key="1">
    <source>
        <dbReference type="ARBA" id="ARBA00004651"/>
    </source>
</evidence>
<dbReference type="InterPro" id="IPR035906">
    <property type="entry name" value="MetI-like_sf"/>
</dbReference>
<feature type="transmembrane region" description="Helical" evidence="9">
    <location>
        <begin position="227"/>
        <end position="250"/>
    </location>
</feature>
<dbReference type="SUPFAM" id="SSF160964">
    <property type="entry name" value="MalF N-terminal region-like"/>
    <property type="match status" value="1"/>
</dbReference>
<keyword evidence="4 10" id="KW-1003">Cell membrane</keyword>
<dbReference type="InterPro" id="IPR000515">
    <property type="entry name" value="MetI-like"/>
</dbReference>
<feature type="transmembrane region" description="Helical" evidence="9">
    <location>
        <begin position="12"/>
        <end position="30"/>
    </location>
</feature>
<evidence type="ECO:0000256" key="4">
    <source>
        <dbReference type="ARBA" id="ARBA00022475"/>
    </source>
</evidence>
<evidence type="ECO:0000256" key="7">
    <source>
        <dbReference type="ARBA" id="ARBA00022989"/>
    </source>
</evidence>